<sequence>MMVNRISWSLAISAALGLSACFVSGSLIVGGGVLICSFACLFLLVGPLLSGYARGKRRKEEAGAFISSYLLSLSATNSHEKAFDAACVGVKGELKSIVDSICELSAMEKVEYLSSYFDDSVYPMFVSVLKLHQEQGGDVLRLSGELLSESGRVVEETIAFHGAGIRIFVQFCLMWGLSLLVLIFIKLGLSQFSDYLDGSLAALGSTIAYFALLLLSIVAFAARFSDGKFALFAGRRPKGK</sequence>
<reference evidence="2" key="1">
    <citation type="submission" date="2020-10" db="EMBL/GenBank/DDBJ databases">
        <authorList>
            <person name="Gilroy R."/>
        </authorList>
    </citation>
    <scope>NUCLEOTIDE SEQUENCE</scope>
    <source>
        <strain evidence="2">ChiGjej1B1-22543</strain>
    </source>
</reference>
<evidence type="ECO:0000313" key="2">
    <source>
        <dbReference type="EMBL" id="HIU44882.1"/>
    </source>
</evidence>
<comment type="caution">
    <text evidence="2">The sequence shown here is derived from an EMBL/GenBank/DDBJ whole genome shotgun (WGS) entry which is preliminary data.</text>
</comment>
<keyword evidence="1" id="KW-1133">Transmembrane helix</keyword>
<gene>
    <name evidence="2" type="ORF">IAC52_01105</name>
</gene>
<feature type="transmembrane region" description="Helical" evidence="1">
    <location>
        <begin position="201"/>
        <end position="222"/>
    </location>
</feature>
<feature type="transmembrane region" description="Helical" evidence="1">
    <location>
        <begin position="31"/>
        <end position="49"/>
    </location>
</feature>
<dbReference type="AlphaFoldDB" id="A0A9D1LN22"/>
<name>A0A9D1LN22_9FIRM</name>
<proteinExistence type="predicted"/>
<evidence type="ECO:0000313" key="3">
    <source>
        <dbReference type="Proteomes" id="UP000824070"/>
    </source>
</evidence>
<dbReference type="EMBL" id="DVMV01000010">
    <property type="protein sequence ID" value="HIU44882.1"/>
    <property type="molecule type" value="Genomic_DNA"/>
</dbReference>
<evidence type="ECO:0000256" key="1">
    <source>
        <dbReference type="SAM" id="Phobius"/>
    </source>
</evidence>
<keyword evidence="1" id="KW-0812">Transmembrane</keyword>
<organism evidence="2 3">
    <name type="scientific">Candidatus Alloenteromonas pullicola</name>
    <dbReference type="NCBI Taxonomy" id="2840784"/>
    <lineage>
        <taxon>Bacteria</taxon>
        <taxon>Bacillati</taxon>
        <taxon>Bacillota</taxon>
        <taxon>Bacillota incertae sedis</taxon>
        <taxon>Candidatus Alloenteromonas</taxon>
    </lineage>
</organism>
<keyword evidence="1" id="KW-0472">Membrane</keyword>
<reference evidence="2" key="2">
    <citation type="journal article" date="2021" name="PeerJ">
        <title>Extensive microbial diversity within the chicken gut microbiome revealed by metagenomics and culture.</title>
        <authorList>
            <person name="Gilroy R."/>
            <person name="Ravi A."/>
            <person name="Getino M."/>
            <person name="Pursley I."/>
            <person name="Horton D.L."/>
            <person name="Alikhan N.F."/>
            <person name="Baker D."/>
            <person name="Gharbi K."/>
            <person name="Hall N."/>
            <person name="Watson M."/>
            <person name="Adriaenssens E.M."/>
            <person name="Foster-Nyarko E."/>
            <person name="Jarju S."/>
            <person name="Secka A."/>
            <person name="Antonio M."/>
            <person name="Oren A."/>
            <person name="Chaudhuri R.R."/>
            <person name="La Ragione R."/>
            <person name="Hildebrand F."/>
            <person name="Pallen M.J."/>
        </authorList>
    </citation>
    <scope>NUCLEOTIDE SEQUENCE</scope>
    <source>
        <strain evidence="2">ChiGjej1B1-22543</strain>
    </source>
</reference>
<protein>
    <submittedName>
        <fullName evidence="2">Uncharacterized protein</fullName>
    </submittedName>
</protein>
<feature type="transmembrane region" description="Helical" evidence="1">
    <location>
        <begin position="167"/>
        <end position="189"/>
    </location>
</feature>
<accession>A0A9D1LN22</accession>
<dbReference type="PROSITE" id="PS51257">
    <property type="entry name" value="PROKAR_LIPOPROTEIN"/>
    <property type="match status" value="1"/>
</dbReference>
<dbReference type="Proteomes" id="UP000824070">
    <property type="component" value="Unassembled WGS sequence"/>
</dbReference>